<feature type="region of interest" description="Disordered" evidence="1">
    <location>
        <begin position="50"/>
        <end position="85"/>
    </location>
</feature>
<keyword evidence="4" id="KW-1185">Reference proteome</keyword>
<accession>A0ABY4RL72</accession>
<evidence type="ECO:0000313" key="4">
    <source>
        <dbReference type="Proteomes" id="UP001057134"/>
    </source>
</evidence>
<keyword evidence="2" id="KW-0472">Membrane</keyword>
<protein>
    <submittedName>
        <fullName evidence="3">Uncharacterized protein</fullName>
    </submittedName>
</protein>
<proteinExistence type="predicted"/>
<evidence type="ECO:0000256" key="1">
    <source>
        <dbReference type="SAM" id="MobiDB-lite"/>
    </source>
</evidence>
<dbReference type="EMBL" id="CP027059">
    <property type="protein sequence ID" value="UQZ82630.1"/>
    <property type="molecule type" value="Genomic_DNA"/>
</dbReference>
<evidence type="ECO:0000256" key="2">
    <source>
        <dbReference type="SAM" id="Phobius"/>
    </source>
</evidence>
<reference evidence="3" key="1">
    <citation type="submission" date="2018-02" db="EMBL/GenBank/DDBJ databases">
        <authorList>
            <person name="Kim S.-K."/>
            <person name="Jung H.-I."/>
            <person name="Lee S.-W."/>
        </authorList>
    </citation>
    <scope>NUCLEOTIDE SEQUENCE</scope>
    <source>
        <strain evidence="3">SK3146</strain>
    </source>
</reference>
<name>A0ABY4RL72_9BACL</name>
<organism evidence="3 4">
    <name type="scientific">Paenibacillus konkukensis</name>
    <dbReference type="NCBI Taxonomy" id="2020716"/>
    <lineage>
        <taxon>Bacteria</taxon>
        <taxon>Bacillati</taxon>
        <taxon>Bacillota</taxon>
        <taxon>Bacilli</taxon>
        <taxon>Bacillales</taxon>
        <taxon>Paenibacillaceae</taxon>
        <taxon>Paenibacillus</taxon>
    </lineage>
</organism>
<dbReference type="Proteomes" id="UP001057134">
    <property type="component" value="Chromosome"/>
</dbReference>
<feature type="transmembrane region" description="Helical" evidence="2">
    <location>
        <begin position="12"/>
        <end position="33"/>
    </location>
</feature>
<gene>
    <name evidence="3" type="ORF">SK3146_01788</name>
</gene>
<keyword evidence="2" id="KW-1133">Transmembrane helix</keyword>
<keyword evidence="2" id="KW-0812">Transmembrane</keyword>
<evidence type="ECO:0000313" key="3">
    <source>
        <dbReference type="EMBL" id="UQZ82630.1"/>
    </source>
</evidence>
<reference evidence="3" key="2">
    <citation type="journal article" date="2021" name="J Anim Sci Technol">
        <title>Complete genome sequence of Paenibacillus konkukensis sp. nov. SK3146 as a potential probiotic strain.</title>
        <authorList>
            <person name="Jung H.I."/>
            <person name="Park S."/>
            <person name="Niu K.M."/>
            <person name="Lee S.W."/>
            <person name="Kothari D."/>
            <person name="Yi K.J."/>
            <person name="Kim S.K."/>
        </authorList>
    </citation>
    <scope>NUCLEOTIDE SEQUENCE</scope>
    <source>
        <strain evidence="3">SK3146</strain>
    </source>
</reference>
<dbReference type="RefSeq" id="WP_249864746.1">
    <property type="nucleotide sequence ID" value="NZ_CP027059.1"/>
</dbReference>
<sequence length="117" mass="13765">MFELQDVLIHELLPYLFSIGIICSFSYVYRIFLHDGVHLDWIRNEHPSMPPLPRPRLRQTRRDVHHGLTRRVKRKEAPDGESGDCRPSLESYFLSKRGGCLWQRRTMDSPGLKLSAY</sequence>